<sequence length="181" mass="20383">MQQLTVVGIFVVCFGIQQGFSEGILLGHPKDASISNHAVNPWSYFKDLLDKHHKIRQFLCSRCLDIVRRIDQSIETEELKKDAEKLCAIVIKKEELARYCRIVVEGTLSTIYEQLRKFEIKPEVCSHLHLCDTCQVSLSSDAVDTFVGKNTSINPAVLLVNISELKTFLTQMATGGQLNDN</sequence>
<dbReference type="InterPro" id="IPR008139">
    <property type="entry name" value="SaposinB_dom"/>
</dbReference>
<dbReference type="SMART" id="SM00741">
    <property type="entry name" value="SapB"/>
    <property type="match status" value="1"/>
</dbReference>
<name>A0A7I4Y2K2_HAECO</name>
<dbReference type="WBParaSite" id="HCON_00046620-00001">
    <property type="protein sequence ID" value="HCON_00046620-00001"/>
    <property type="gene ID" value="HCON_00046620"/>
</dbReference>
<evidence type="ECO:0000313" key="4">
    <source>
        <dbReference type="WBParaSite" id="HCON_00046620-00001"/>
    </source>
</evidence>
<keyword evidence="1" id="KW-1015">Disulfide bond</keyword>
<dbReference type="OrthoDB" id="5866135at2759"/>
<evidence type="ECO:0000259" key="2">
    <source>
        <dbReference type="PROSITE" id="PS50015"/>
    </source>
</evidence>
<feature type="domain" description="Saposin B-type" evidence="2">
    <location>
        <begin position="56"/>
        <end position="135"/>
    </location>
</feature>
<proteinExistence type="predicted"/>
<protein>
    <submittedName>
        <fullName evidence="4">Saposin B-type domain-containing protein</fullName>
    </submittedName>
</protein>
<organism evidence="3 4">
    <name type="scientific">Haemonchus contortus</name>
    <name type="common">Barber pole worm</name>
    <dbReference type="NCBI Taxonomy" id="6289"/>
    <lineage>
        <taxon>Eukaryota</taxon>
        <taxon>Metazoa</taxon>
        <taxon>Ecdysozoa</taxon>
        <taxon>Nematoda</taxon>
        <taxon>Chromadorea</taxon>
        <taxon>Rhabditida</taxon>
        <taxon>Rhabditina</taxon>
        <taxon>Rhabditomorpha</taxon>
        <taxon>Strongyloidea</taxon>
        <taxon>Trichostrongylidae</taxon>
        <taxon>Haemonchus</taxon>
    </lineage>
</organism>
<dbReference type="InterPro" id="IPR011001">
    <property type="entry name" value="Saposin-like"/>
</dbReference>
<evidence type="ECO:0000256" key="1">
    <source>
        <dbReference type="ARBA" id="ARBA00023157"/>
    </source>
</evidence>
<keyword evidence="3" id="KW-1185">Reference proteome</keyword>
<dbReference type="SUPFAM" id="SSF47862">
    <property type="entry name" value="Saposin"/>
    <property type="match status" value="1"/>
</dbReference>
<dbReference type="PROSITE" id="PS50015">
    <property type="entry name" value="SAP_B"/>
    <property type="match status" value="1"/>
</dbReference>
<dbReference type="Proteomes" id="UP000025227">
    <property type="component" value="Unplaced"/>
</dbReference>
<reference evidence="4" key="1">
    <citation type="submission" date="2020-12" db="UniProtKB">
        <authorList>
            <consortium name="WormBaseParasite"/>
        </authorList>
    </citation>
    <scope>IDENTIFICATION</scope>
    <source>
        <strain evidence="4">MHco3</strain>
    </source>
</reference>
<accession>A0A7I4Y2K2</accession>
<evidence type="ECO:0000313" key="3">
    <source>
        <dbReference type="Proteomes" id="UP000025227"/>
    </source>
</evidence>
<dbReference type="Gene3D" id="1.10.225.10">
    <property type="entry name" value="Saposin-like"/>
    <property type="match status" value="1"/>
</dbReference>
<dbReference type="AlphaFoldDB" id="A0A7I4Y2K2"/>